<keyword evidence="6" id="KW-0963">Cytoplasm</keyword>
<dbReference type="InterPro" id="IPR036961">
    <property type="entry name" value="Kinesin_motor_dom_sf"/>
</dbReference>
<feature type="binding site" evidence="9">
    <location>
        <begin position="37"/>
        <end position="44"/>
    </location>
    <ligand>
        <name>ATP</name>
        <dbReference type="ChEBI" id="CHEBI:30616"/>
    </ligand>
</feature>
<dbReference type="SUPFAM" id="SSF52540">
    <property type="entry name" value="P-loop containing nucleoside triphosphate hydrolases"/>
    <property type="match status" value="1"/>
</dbReference>
<evidence type="ECO:0000256" key="9">
    <source>
        <dbReference type="PROSITE-ProRule" id="PRU00283"/>
    </source>
</evidence>
<evidence type="ECO:0000256" key="8">
    <source>
        <dbReference type="ARBA" id="ARBA00081766"/>
    </source>
</evidence>
<accession>B3S420</accession>
<dbReference type="InParanoid" id="B3S420"/>
<feature type="domain" description="Kinesin motor" evidence="10">
    <location>
        <begin position="1"/>
        <end position="280"/>
    </location>
</feature>
<evidence type="ECO:0000313" key="12">
    <source>
        <dbReference type="Proteomes" id="UP000009022"/>
    </source>
</evidence>
<sequence length="293" mass="32320">DHVFANENDNSDVYQKVASPIVTAAMEGFNGTIFAYGQTSSGKTHTMMGNHNDPGVIPLAVNEIFRYINQKPNREFLLRVSYMEIYNEVITDLLNPSNTNLKIHENQKKEVYVGSLTENIVNSPSQILTIMTQGETHRHTGGTNMNERSSRSHTIFRMIIESREQNQDQNEADQDTAVKVSALNLVDLAGSERVSQTGSEGIRLKEGGFINKSLLTLGSVIAKLSEGEGNFIPFRDSKLTRILQSSLGGNALTAIICTVTPVSLDETSSTLKFASRAKKIKNKPEVNEVVDDE</sequence>
<dbReference type="AlphaFoldDB" id="B3S420"/>
<comment type="subcellular location">
    <subcellularLocation>
        <location evidence="1">Cytoplasm</location>
        <location evidence="1">Cytoskeleton</location>
    </subcellularLocation>
</comment>
<evidence type="ECO:0000256" key="6">
    <source>
        <dbReference type="ARBA" id="ARBA00023212"/>
    </source>
</evidence>
<dbReference type="KEGG" id="tad:TRIADDRAFT_3836"/>
<dbReference type="GO" id="GO:0140694">
    <property type="term" value="P:membraneless organelle assembly"/>
    <property type="evidence" value="ECO:0007669"/>
    <property type="project" value="UniProtKB-ARBA"/>
</dbReference>
<evidence type="ECO:0000259" key="10">
    <source>
        <dbReference type="PROSITE" id="PS50067"/>
    </source>
</evidence>
<dbReference type="GO" id="GO:0008608">
    <property type="term" value="P:attachment of spindle microtubules to kinetochore"/>
    <property type="evidence" value="ECO:0007669"/>
    <property type="project" value="UniProtKB-ARBA"/>
</dbReference>
<feature type="non-terminal residue" evidence="11">
    <location>
        <position position="293"/>
    </location>
</feature>
<dbReference type="GO" id="GO:0008017">
    <property type="term" value="F:microtubule binding"/>
    <property type="evidence" value="ECO:0007669"/>
    <property type="project" value="InterPro"/>
</dbReference>
<evidence type="ECO:0000256" key="2">
    <source>
        <dbReference type="ARBA" id="ARBA00022741"/>
    </source>
</evidence>
<reference evidence="11 12" key="1">
    <citation type="journal article" date="2008" name="Nature">
        <title>The Trichoplax genome and the nature of placozoans.</title>
        <authorList>
            <person name="Srivastava M."/>
            <person name="Begovic E."/>
            <person name="Chapman J."/>
            <person name="Putnam N.H."/>
            <person name="Hellsten U."/>
            <person name="Kawashima T."/>
            <person name="Kuo A."/>
            <person name="Mitros T."/>
            <person name="Salamov A."/>
            <person name="Carpenter M.L."/>
            <person name="Signorovitch A.Y."/>
            <person name="Moreno M.A."/>
            <person name="Kamm K."/>
            <person name="Grimwood J."/>
            <person name="Schmutz J."/>
            <person name="Shapiro H."/>
            <person name="Grigoriev I.V."/>
            <person name="Buss L.W."/>
            <person name="Schierwater B."/>
            <person name="Dellaporta S.L."/>
            <person name="Rokhsar D.S."/>
        </authorList>
    </citation>
    <scope>NUCLEOTIDE SEQUENCE [LARGE SCALE GENOMIC DNA]</scope>
    <source>
        <strain evidence="11 12">Grell-BS-1999</strain>
    </source>
</reference>
<dbReference type="FunCoup" id="B3S420">
    <property type="interactions" value="656"/>
</dbReference>
<dbReference type="CTD" id="6756320"/>
<dbReference type="OMA" id="NVHETIS"/>
<dbReference type="GeneID" id="6756320"/>
<evidence type="ECO:0000256" key="1">
    <source>
        <dbReference type="ARBA" id="ARBA00004245"/>
    </source>
</evidence>
<dbReference type="PRINTS" id="PR00380">
    <property type="entry name" value="KINESINHEAVY"/>
</dbReference>
<name>B3S420_TRIAD</name>
<dbReference type="PROSITE" id="PS50067">
    <property type="entry name" value="KINESIN_MOTOR_2"/>
    <property type="match status" value="1"/>
</dbReference>
<protein>
    <recommendedName>
        <fullName evidence="7">Centromere-associated protein E</fullName>
    </recommendedName>
    <alternativeName>
        <fullName evidence="8">Centromere protein E</fullName>
    </alternativeName>
</protein>
<keyword evidence="5 9" id="KW-0505">Motor protein</keyword>
<dbReference type="GO" id="GO:0030071">
    <property type="term" value="P:regulation of mitotic metaphase/anaphase transition"/>
    <property type="evidence" value="ECO:0007669"/>
    <property type="project" value="UniProtKB-ARBA"/>
</dbReference>
<keyword evidence="4" id="KW-0175">Coiled coil</keyword>
<keyword evidence="3 9" id="KW-0067">ATP-binding</keyword>
<dbReference type="GO" id="GO:0000779">
    <property type="term" value="C:condensed chromosome, centromeric region"/>
    <property type="evidence" value="ECO:0007669"/>
    <property type="project" value="UniProtKB-ARBA"/>
</dbReference>
<proteinExistence type="inferred from homology"/>
<dbReference type="GO" id="GO:0007018">
    <property type="term" value="P:microtubule-based movement"/>
    <property type="evidence" value="ECO:0007669"/>
    <property type="project" value="InterPro"/>
</dbReference>
<dbReference type="eggNOG" id="KOG0242">
    <property type="taxonomic scope" value="Eukaryota"/>
</dbReference>
<dbReference type="RefSeq" id="XP_002114927.1">
    <property type="nucleotide sequence ID" value="XM_002114891.1"/>
</dbReference>
<keyword evidence="2 9" id="KW-0547">Nucleotide-binding</keyword>
<dbReference type="InterPro" id="IPR001752">
    <property type="entry name" value="Kinesin_motor_dom"/>
</dbReference>
<dbReference type="GO" id="GO:0003777">
    <property type="term" value="F:microtubule motor activity"/>
    <property type="evidence" value="ECO:0007669"/>
    <property type="project" value="InterPro"/>
</dbReference>
<dbReference type="OrthoDB" id="21525at2759"/>
<dbReference type="CDD" id="cd01374">
    <property type="entry name" value="KISc_CENP_E"/>
    <property type="match status" value="1"/>
</dbReference>
<dbReference type="Pfam" id="PF00225">
    <property type="entry name" value="Kinesin"/>
    <property type="match status" value="1"/>
</dbReference>
<keyword evidence="6" id="KW-0206">Cytoskeleton</keyword>
<dbReference type="PhylomeDB" id="B3S420"/>
<dbReference type="PANTHER" id="PTHR47968">
    <property type="entry name" value="CENTROMERE PROTEIN E"/>
    <property type="match status" value="1"/>
</dbReference>
<dbReference type="GO" id="GO:0005524">
    <property type="term" value="F:ATP binding"/>
    <property type="evidence" value="ECO:0007669"/>
    <property type="project" value="UniProtKB-UniRule"/>
</dbReference>
<dbReference type="GO" id="GO:0000278">
    <property type="term" value="P:mitotic cell cycle"/>
    <property type="evidence" value="ECO:0007669"/>
    <property type="project" value="UniProtKB-ARBA"/>
</dbReference>
<dbReference type="Gene3D" id="3.40.850.10">
    <property type="entry name" value="Kinesin motor domain"/>
    <property type="match status" value="1"/>
</dbReference>
<evidence type="ECO:0000313" key="11">
    <source>
        <dbReference type="EMBL" id="EDV22383.1"/>
    </source>
</evidence>
<dbReference type="STRING" id="10228.B3S420"/>
<evidence type="ECO:0000256" key="4">
    <source>
        <dbReference type="ARBA" id="ARBA00023054"/>
    </source>
</evidence>
<dbReference type="SMART" id="SM00129">
    <property type="entry name" value="KISc"/>
    <property type="match status" value="1"/>
</dbReference>
<dbReference type="InterPro" id="IPR027417">
    <property type="entry name" value="P-loop_NTPase"/>
</dbReference>
<comment type="similarity">
    <text evidence="9">Belongs to the TRAFAC class myosin-kinesin ATPase superfamily. Kinesin family.</text>
</comment>
<feature type="non-terminal residue" evidence="11">
    <location>
        <position position="1"/>
    </location>
</feature>
<dbReference type="FunFam" id="3.40.850.10:FF:000026">
    <property type="entry name" value="Centromere-associated protein E"/>
    <property type="match status" value="1"/>
</dbReference>
<dbReference type="GO" id="GO:0043515">
    <property type="term" value="F:kinetochore binding"/>
    <property type="evidence" value="ECO:0007669"/>
    <property type="project" value="UniProtKB-ARBA"/>
</dbReference>
<organism evidence="11 12">
    <name type="scientific">Trichoplax adhaerens</name>
    <name type="common">Trichoplax reptans</name>
    <dbReference type="NCBI Taxonomy" id="10228"/>
    <lineage>
        <taxon>Eukaryota</taxon>
        <taxon>Metazoa</taxon>
        <taxon>Placozoa</taxon>
        <taxon>Uniplacotomia</taxon>
        <taxon>Trichoplacea</taxon>
        <taxon>Trichoplacidae</taxon>
        <taxon>Trichoplax</taxon>
    </lineage>
</organism>
<keyword evidence="12" id="KW-1185">Reference proteome</keyword>
<evidence type="ECO:0000256" key="7">
    <source>
        <dbReference type="ARBA" id="ARBA00070169"/>
    </source>
</evidence>
<dbReference type="Proteomes" id="UP000009022">
    <property type="component" value="Unassembled WGS sequence"/>
</dbReference>
<dbReference type="PANTHER" id="PTHR47968:SF75">
    <property type="entry name" value="CENTROMERE-ASSOCIATED PROTEIN E"/>
    <property type="match status" value="1"/>
</dbReference>
<dbReference type="InterPro" id="IPR027640">
    <property type="entry name" value="Kinesin-like_fam"/>
</dbReference>
<dbReference type="EMBL" id="DS985249">
    <property type="protein sequence ID" value="EDV22383.1"/>
    <property type="molecule type" value="Genomic_DNA"/>
</dbReference>
<evidence type="ECO:0000256" key="5">
    <source>
        <dbReference type="ARBA" id="ARBA00023175"/>
    </source>
</evidence>
<evidence type="ECO:0000256" key="3">
    <source>
        <dbReference type="ARBA" id="ARBA00022840"/>
    </source>
</evidence>
<dbReference type="GO" id="GO:0005856">
    <property type="term" value="C:cytoskeleton"/>
    <property type="evidence" value="ECO:0007669"/>
    <property type="project" value="UniProtKB-SubCell"/>
</dbReference>
<dbReference type="HOGENOM" id="CLU_001485_2_0_1"/>
<dbReference type="GO" id="GO:0042327">
    <property type="term" value="P:positive regulation of phosphorylation"/>
    <property type="evidence" value="ECO:0007669"/>
    <property type="project" value="UniProtKB-ARBA"/>
</dbReference>
<dbReference type="GO" id="GO:0000226">
    <property type="term" value="P:microtubule cytoskeleton organization"/>
    <property type="evidence" value="ECO:0007669"/>
    <property type="project" value="UniProtKB-ARBA"/>
</dbReference>
<gene>
    <name evidence="11" type="ORF">TRIADDRAFT_3836</name>
</gene>